<dbReference type="Proteomes" id="UP001153269">
    <property type="component" value="Unassembled WGS sequence"/>
</dbReference>
<dbReference type="EMBL" id="CADEAL010003257">
    <property type="protein sequence ID" value="CAB1444001.1"/>
    <property type="molecule type" value="Genomic_DNA"/>
</dbReference>
<proteinExistence type="predicted"/>
<gene>
    <name evidence="2" type="ORF">PLEPLA_LOCUS31717</name>
</gene>
<keyword evidence="3" id="KW-1185">Reference proteome</keyword>
<feature type="region of interest" description="Disordered" evidence="1">
    <location>
        <begin position="35"/>
        <end position="54"/>
    </location>
</feature>
<feature type="region of interest" description="Disordered" evidence="1">
    <location>
        <begin position="71"/>
        <end position="90"/>
    </location>
</feature>
<evidence type="ECO:0000256" key="1">
    <source>
        <dbReference type="SAM" id="MobiDB-lite"/>
    </source>
</evidence>
<protein>
    <submittedName>
        <fullName evidence="2">Uncharacterized protein</fullName>
    </submittedName>
</protein>
<sequence length="182" mass="19969">MHTVYSHEHKRDKKEQVLRQGGKIFTDVLTGHQHATISPGAADGQSTMTDERDRDRDINLLVERVGARSAEKLQVQQGEASGRQGLLRHHGSTEDMFEQLTRGHESGYSNSNSMELSGSSYRIVSKIQIQKTDTDSISPSTPIANLGDTPVAQACLFHTVPQPPISGTQRGRGDGFITDCEN</sequence>
<accession>A0A9N7V4L7</accession>
<dbReference type="AlphaFoldDB" id="A0A9N7V4L7"/>
<reference evidence="2" key="1">
    <citation type="submission" date="2020-03" db="EMBL/GenBank/DDBJ databases">
        <authorList>
            <person name="Weist P."/>
        </authorList>
    </citation>
    <scope>NUCLEOTIDE SEQUENCE</scope>
</reference>
<organism evidence="2 3">
    <name type="scientific">Pleuronectes platessa</name>
    <name type="common">European plaice</name>
    <dbReference type="NCBI Taxonomy" id="8262"/>
    <lineage>
        <taxon>Eukaryota</taxon>
        <taxon>Metazoa</taxon>
        <taxon>Chordata</taxon>
        <taxon>Craniata</taxon>
        <taxon>Vertebrata</taxon>
        <taxon>Euteleostomi</taxon>
        <taxon>Actinopterygii</taxon>
        <taxon>Neopterygii</taxon>
        <taxon>Teleostei</taxon>
        <taxon>Neoteleostei</taxon>
        <taxon>Acanthomorphata</taxon>
        <taxon>Carangaria</taxon>
        <taxon>Pleuronectiformes</taxon>
        <taxon>Pleuronectoidei</taxon>
        <taxon>Pleuronectidae</taxon>
        <taxon>Pleuronectes</taxon>
    </lineage>
</organism>
<feature type="region of interest" description="Disordered" evidence="1">
    <location>
        <begin position="160"/>
        <end position="182"/>
    </location>
</feature>
<evidence type="ECO:0000313" key="3">
    <source>
        <dbReference type="Proteomes" id="UP001153269"/>
    </source>
</evidence>
<evidence type="ECO:0000313" key="2">
    <source>
        <dbReference type="EMBL" id="CAB1444001.1"/>
    </source>
</evidence>
<name>A0A9N7V4L7_PLEPL</name>
<comment type="caution">
    <text evidence="2">The sequence shown here is derived from an EMBL/GenBank/DDBJ whole genome shotgun (WGS) entry which is preliminary data.</text>
</comment>